<evidence type="ECO:0000256" key="1">
    <source>
        <dbReference type="SAM" id="Phobius"/>
    </source>
</evidence>
<keyword evidence="1" id="KW-0812">Transmembrane</keyword>
<keyword evidence="1" id="KW-0472">Membrane</keyword>
<keyword evidence="1" id="KW-1133">Transmembrane helix</keyword>
<dbReference type="RefSeq" id="WP_175441164.1">
    <property type="nucleotide sequence ID" value="NZ_FMDM01000001.1"/>
</dbReference>
<dbReference type="Proteomes" id="UP000199360">
    <property type="component" value="Unassembled WGS sequence"/>
</dbReference>
<feature type="transmembrane region" description="Helical" evidence="1">
    <location>
        <begin position="6"/>
        <end position="29"/>
    </location>
</feature>
<evidence type="ECO:0000313" key="2">
    <source>
        <dbReference type="EMBL" id="SCG35610.1"/>
    </source>
</evidence>
<dbReference type="AlphaFoldDB" id="A0A1C5GP77"/>
<protein>
    <submittedName>
        <fullName evidence="2">Uncharacterized protein</fullName>
    </submittedName>
</protein>
<gene>
    <name evidence="2" type="ORF">GA0070213_101367</name>
</gene>
<keyword evidence="3" id="KW-1185">Reference proteome</keyword>
<sequence>MPMGEAMRGLYLVLLVVLIAVLIGLRFWLPGRARDAGRSLRRRADRRR</sequence>
<organism evidence="2 3">
    <name type="scientific">Micromonospora humi</name>
    <dbReference type="NCBI Taxonomy" id="745366"/>
    <lineage>
        <taxon>Bacteria</taxon>
        <taxon>Bacillati</taxon>
        <taxon>Actinomycetota</taxon>
        <taxon>Actinomycetes</taxon>
        <taxon>Micromonosporales</taxon>
        <taxon>Micromonosporaceae</taxon>
        <taxon>Micromonospora</taxon>
    </lineage>
</organism>
<dbReference type="EMBL" id="FMDM01000001">
    <property type="protein sequence ID" value="SCG35610.1"/>
    <property type="molecule type" value="Genomic_DNA"/>
</dbReference>
<proteinExistence type="predicted"/>
<name>A0A1C5GP77_9ACTN</name>
<evidence type="ECO:0000313" key="3">
    <source>
        <dbReference type="Proteomes" id="UP000199360"/>
    </source>
</evidence>
<accession>A0A1C5GP77</accession>
<reference evidence="3" key="1">
    <citation type="submission" date="2016-06" db="EMBL/GenBank/DDBJ databases">
        <authorList>
            <person name="Varghese N."/>
            <person name="Submissions Spin"/>
        </authorList>
    </citation>
    <scope>NUCLEOTIDE SEQUENCE [LARGE SCALE GENOMIC DNA]</scope>
    <source>
        <strain evidence="3">DSM 45647</strain>
    </source>
</reference>